<dbReference type="EMBL" id="JBHTMY010000004">
    <property type="protein sequence ID" value="MFD1316754.1"/>
    <property type="molecule type" value="Genomic_DNA"/>
</dbReference>
<keyword evidence="2" id="KW-1185">Reference proteome</keyword>
<dbReference type="RefSeq" id="WP_377180106.1">
    <property type="nucleotide sequence ID" value="NZ_JBHTMY010000004.1"/>
</dbReference>
<name>A0ABW3Y4E4_9FLAO</name>
<sequence>MRSYYLILLLLTLLACNQKTVELPKLSVKGTTDLYNTSQIWFFLELNGPDTIAKVNSKNKITNTHLIFNIDKKLRLKHIINPIQEIQEKVNASSVHKIEGMHQYFSYADTLHQEFSLFDFTDTIYMLDQDSISEANQILLVCGNEILYRDQKITLNELTKLSVEIGNDTNEIELRFCQNTLYEDYLFVLTTLKQCNVPTRKGQVIISKE</sequence>
<dbReference type="Proteomes" id="UP001597201">
    <property type="component" value="Unassembled WGS sequence"/>
</dbReference>
<comment type="caution">
    <text evidence="1">The sequence shown here is derived from an EMBL/GenBank/DDBJ whole genome shotgun (WGS) entry which is preliminary data.</text>
</comment>
<evidence type="ECO:0000313" key="1">
    <source>
        <dbReference type="EMBL" id="MFD1316754.1"/>
    </source>
</evidence>
<dbReference type="PROSITE" id="PS51257">
    <property type="entry name" value="PROKAR_LIPOPROTEIN"/>
    <property type="match status" value="1"/>
</dbReference>
<protein>
    <recommendedName>
        <fullName evidence="3">Lipoprotein</fullName>
    </recommendedName>
</protein>
<accession>A0ABW3Y4E4</accession>
<evidence type="ECO:0008006" key="3">
    <source>
        <dbReference type="Google" id="ProtNLM"/>
    </source>
</evidence>
<evidence type="ECO:0000313" key="2">
    <source>
        <dbReference type="Proteomes" id="UP001597201"/>
    </source>
</evidence>
<gene>
    <name evidence="1" type="ORF">ACFQ39_14105</name>
</gene>
<reference evidence="2" key="1">
    <citation type="journal article" date="2019" name="Int. J. Syst. Evol. Microbiol.">
        <title>The Global Catalogue of Microorganisms (GCM) 10K type strain sequencing project: providing services to taxonomists for standard genome sequencing and annotation.</title>
        <authorList>
            <consortium name="The Broad Institute Genomics Platform"/>
            <consortium name="The Broad Institute Genome Sequencing Center for Infectious Disease"/>
            <person name="Wu L."/>
            <person name="Ma J."/>
        </authorList>
    </citation>
    <scope>NUCLEOTIDE SEQUENCE [LARGE SCALE GENOMIC DNA]</scope>
    <source>
        <strain evidence="2">CCUG 61485</strain>
    </source>
</reference>
<proteinExistence type="predicted"/>
<organism evidence="1 2">
    <name type="scientific">Namhaeicola litoreus</name>
    <dbReference type="NCBI Taxonomy" id="1052145"/>
    <lineage>
        <taxon>Bacteria</taxon>
        <taxon>Pseudomonadati</taxon>
        <taxon>Bacteroidota</taxon>
        <taxon>Flavobacteriia</taxon>
        <taxon>Flavobacteriales</taxon>
        <taxon>Flavobacteriaceae</taxon>
        <taxon>Namhaeicola</taxon>
    </lineage>
</organism>